<evidence type="ECO:0000313" key="2">
    <source>
        <dbReference type="EMBL" id="PXX01606.1"/>
    </source>
</evidence>
<gene>
    <name evidence="2" type="ORF">C7400_1619</name>
</gene>
<accession>A0ABX5ME26</accession>
<organism evidence="2 3">
    <name type="scientific">Paraburkholderia tropica</name>
    <dbReference type="NCBI Taxonomy" id="92647"/>
    <lineage>
        <taxon>Bacteria</taxon>
        <taxon>Pseudomonadati</taxon>
        <taxon>Pseudomonadota</taxon>
        <taxon>Betaproteobacteria</taxon>
        <taxon>Burkholderiales</taxon>
        <taxon>Burkholderiaceae</taxon>
        <taxon>Paraburkholderia</taxon>
    </lineage>
</organism>
<dbReference type="Proteomes" id="UP000247515">
    <property type="component" value="Unassembled WGS sequence"/>
</dbReference>
<protein>
    <submittedName>
        <fullName evidence="2">Transposase IS166 family protein</fullName>
    </submittedName>
</protein>
<comment type="caution">
    <text evidence="2">The sequence shown here is derived from an EMBL/GenBank/DDBJ whole genome shotgun (WGS) entry which is preliminary data.</text>
</comment>
<dbReference type="InterPro" id="IPR024463">
    <property type="entry name" value="Transposase_TnpC_homeodom"/>
</dbReference>
<reference evidence="2 3" key="1">
    <citation type="submission" date="2018-05" db="EMBL/GenBank/DDBJ databases">
        <title>Genomic Encyclopedia of Type Strains, Phase IV (KMG-V): Genome sequencing to study the core and pangenomes of soil and plant-associated prokaryotes.</title>
        <authorList>
            <person name="Whitman W."/>
        </authorList>
    </citation>
    <scope>NUCLEOTIDE SEQUENCE [LARGE SCALE GENOMIC DNA]</scope>
    <source>
        <strain evidence="2 3">SIr-6563</strain>
    </source>
</reference>
<dbReference type="Pfam" id="PF13007">
    <property type="entry name" value="LZ_Tnp_IS66"/>
    <property type="match status" value="1"/>
</dbReference>
<sequence length="95" mass="10968">MNLPADLDALSPEQLRALAVQLIAEVQVKDREVSERDRELHYRQTRIDQLSHEIAILKRQQFGRRSEQLNSEQMSLLEEALDGDVAAVEMELEQL</sequence>
<feature type="domain" description="Transposase TnpC homeodomain" evidence="1">
    <location>
        <begin position="49"/>
        <end position="90"/>
    </location>
</feature>
<dbReference type="EMBL" id="QJJV01000061">
    <property type="protein sequence ID" value="PXX01606.1"/>
    <property type="molecule type" value="Genomic_DNA"/>
</dbReference>
<name>A0ABX5ME26_9BURK</name>
<proteinExistence type="predicted"/>
<evidence type="ECO:0000313" key="3">
    <source>
        <dbReference type="Proteomes" id="UP000247515"/>
    </source>
</evidence>
<keyword evidence="3" id="KW-1185">Reference proteome</keyword>
<evidence type="ECO:0000259" key="1">
    <source>
        <dbReference type="Pfam" id="PF13007"/>
    </source>
</evidence>